<gene>
    <name evidence="3" type="ordered locus">MLP_39120</name>
</gene>
<dbReference type="CDD" id="cd07067">
    <property type="entry name" value="HP_PGM_like"/>
    <property type="match status" value="1"/>
</dbReference>
<dbReference type="PANTHER" id="PTHR47623:SF1">
    <property type="entry name" value="OS09G0287300 PROTEIN"/>
    <property type="match status" value="1"/>
</dbReference>
<feature type="active site" description="Proton donor/acceptor" evidence="1">
    <location>
        <position position="84"/>
    </location>
</feature>
<dbReference type="EMBL" id="AP012204">
    <property type="protein sequence ID" value="BAK36926.1"/>
    <property type="molecule type" value="Genomic_DNA"/>
</dbReference>
<dbReference type="SUPFAM" id="SSF53254">
    <property type="entry name" value="Phosphoglycerate mutase-like"/>
    <property type="match status" value="1"/>
</dbReference>
<evidence type="ECO:0000256" key="2">
    <source>
        <dbReference type="PIRSR" id="PIRSR613078-2"/>
    </source>
</evidence>
<protein>
    <recommendedName>
        <fullName evidence="5">Phosphohistidine phosphatase</fullName>
    </recommendedName>
</protein>
<evidence type="ECO:0008006" key="5">
    <source>
        <dbReference type="Google" id="ProtNLM"/>
    </source>
</evidence>
<dbReference type="PANTHER" id="PTHR47623">
    <property type="entry name" value="OS09G0287300 PROTEIN"/>
    <property type="match status" value="1"/>
</dbReference>
<dbReference type="Gene3D" id="3.40.50.1240">
    <property type="entry name" value="Phosphoglycerate mutase-like"/>
    <property type="match status" value="1"/>
</dbReference>
<dbReference type="Proteomes" id="UP000007947">
    <property type="component" value="Chromosome"/>
</dbReference>
<evidence type="ECO:0000256" key="1">
    <source>
        <dbReference type="PIRSR" id="PIRSR613078-1"/>
    </source>
</evidence>
<proteinExistence type="predicted"/>
<dbReference type="HOGENOM" id="CLU_084603_2_1_11"/>
<dbReference type="RefSeq" id="WP_013864768.1">
    <property type="nucleotide sequence ID" value="NC_015635.1"/>
</dbReference>
<sequence>MTHILYLLRHAKSAWDQPLPDHDRPLAARGIRDATEAGKLLARQGWQPDLVLCSTAVRTRQTWQLATEAGATAGEVRYSEEIYEAYTDELLDLVQQTPEEFGSLMLIGHGPGLPDLADLLGTRPEPRDAWARMDRKYPTSGLAVLRIHGPWADAESADLVAFEVPRG</sequence>
<dbReference type="KEGG" id="mph:MLP_39120"/>
<dbReference type="eggNOG" id="COG2062">
    <property type="taxonomic scope" value="Bacteria"/>
</dbReference>
<keyword evidence="4" id="KW-1185">Reference proteome</keyword>
<dbReference type="AlphaFoldDB" id="F5XQ95"/>
<dbReference type="SMART" id="SM00855">
    <property type="entry name" value="PGAM"/>
    <property type="match status" value="1"/>
</dbReference>
<evidence type="ECO:0000313" key="4">
    <source>
        <dbReference type="Proteomes" id="UP000007947"/>
    </source>
</evidence>
<dbReference type="Pfam" id="PF00300">
    <property type="entry name" value="His_Phos_1"/>
    <property type="match status" value="1"/>
</dbReference>
<organism evidence="3 4">
    <name type="scientific">Microlunatus phosphovorus (strain ATCC 700054 / DSM 10555 / JCM 9379 / NBRC 101784 / NCIMB 13414 / VKM Ac-1990 / NM-1)</name>
    <dbReference type="NCBI Taxonomy" id="1032480"/>
    <lineage>
        <taxon>Bacteria</taxon>
        <taxon>Bacillati</taxon>
        <taxon>Actinomycetota</taxon>
        <taxon>Actinomycetes</taxon>
        <taxon>Propionibacteriales</taxon>
        <taxon>Propionibacteriaceae</taxon>
        <taxon>Microlunatus</taxon>
    </lineage>
</organism>
<dbReference type="InterPro" id="IPR013078">
    <property type="entry name" value="His_Pase_superF_clade-1"/>
</dbReference>
<name>F5XQ95_MICPN</name>
<accession>F5XQ95</accession>
<reference evidence="3 4" key="1">
    <citation type="submission" date="2011-05" db="EMBL/GenBank/DDBJ databases">
        <title>Whole genome sequence of Microlunatus phosphovorus NM-1.</title>
        <authorList>
            <person name="Hosoyama A."/>
            <person name="Sasaki K."/>
            <person name="Harada T."/>
            <person name="Igarashi R."/>
            <person name="Kawakoshi A."/>
            <person name="Sasagawa M."/>
            <person name="Fukada J."/>
            <person name="Nakamura S."/>
            <person name="Katano Y."/>
            <person name="Hanada S."/>
            <person name="Kamagata Y."/>
            <person name="Nakamura N."/>
            <person name="Yamazaki S."/>
            <person name="Fujita N."/>
        </authorList>
    </citation>
    <scope>NUCLEOTIDE SEQUENCE [LARGE SCALE GENOMIC DNA]</scope>
    <source>
        <strain evidence="4">ATCC 700054 / DSM 10555 / JCM 9379 / NBRC 101784 / NCIMB 13414 / VKM Ac-1990 / NM-1</strain>
    </source>
</reference>
<dbReference type="InterPro" id="IPR029033">
    <property type="entry name" value="His_PPase_superfam"/>
</dbReference>
<evidence type="ECO:0000313" key="3">
    <source>
        <dbReference type="EMBL" id="BAK36926.1"/>
    </source>
</evidence>
<feature type="active site" description="Tele-phosphohistidine intermediate" evidence="1">
    <location>
        <position position="10"/>
    </location>
</feature>
<dbReference type="OrthoDB" id="9810154at2"/>
<dbReference type="STRING" id="1032480.MLP_39120"/>
<feature type="binding site" evidence="2">
    <location>
        <position position="58"/>
    </location>
    <ligand>
        <name>substrate</name>
    </ligand>
</feature>